<dbReference type="EMBL" id="BRXZ01002987">
    <property type="protein sequence ID" value="GMH74337.1"/>
    <property type="molecule type" value="Genomic_DNA"/>
</dbReference>
<sequence length="382" mass="42576">MKRTSEDELENIIEVLEPSNLDVVDDVSEVFEGSESDSAAEEAKEEKEEEEEAEEEEEEESFPLFFYRACEDDGEGAGYITPLALFCGAGESSFGEASIGSLWTNTVTKYLEGATLDSLLNGRKLTNDKNTNHAPIEKQLFSHEYYYSKYSNGGGYSSMLPLHFAIAANSPAIVKKMLEMMQEEDSGTLNEELLDPTDRCSIYGEHYAEGTPLHMALGSSGDLELISLLITLCPQALFRPLEYPEGCPTIPLFRVTSNYTDTDIRDFVSRKTNFWYLMDTKVDRCVSNLVASVRRRGLGDSLVGEAAAFYRVWGDFKARPDLCCFERIMAYASWGDMGEGLTSCNSGAIEGEEGYDSDGPKSWRFDADMVFVVDDFKDAADY</sequence>
<organism evidence="2 3">
    <name type="scientific">Triparma retinervis</name>
    <dbReference type="NCBI Taxonomy" id="2557542"/>
    <lineage>
        <taxon>Eukaryota</taxon>
        <taxon>Sar</taxon>
        <taxon>Stramenopiles</taxon>
        <taxon>Ochrophyta</taxon>
        <taxon>Bolidophyceae</taxon>
        <taxon>Parmales</taxon>
        <taxon>Triparmaceae</taxon>
        <taxon>Triparma</taxon>
    </lineage>
</organism>
<protein>
    <submittedName>
        <fullName evidence="2">Uncharacterized protein</fullName>
    </submittedName>
</protein>
<feature type="compositionally biased region" description="Acidic residues" evidence="1">
    <location>
        <begin position="30"/>
        <end position="40"/>
    </location>
</feature>
<proteinExistence type="predicted"/>
<name>A0A9W7AL90_9STRA</name>
<gene>
    <name evidence="2" type="ORF">TrRE_jg11421</name>
</gene>
<feature type="region of interest" description="Disordered" evidence="1">
    <location>
        <begin position="30"/>
        <end position="62"/>
    </location>
</feature>
<evidence type="ECO:0000313" key="3">
    <source>
        <dbReference type="Proteomes" id="UP001165082"/>
    </source>
</evidence>
<dbReference type="AlphaFoldDB" id="A0A9W7AL90"/>
<keyword evidence="3" id="KW-1185">Reference proteome</keyword>
<feature type="compositionally biased region" description="Acidic residues" evidence="1">
    <location>
        <begin position="47"/>
        <end position="61"/>
    </location>
</feature>
<evidence type="ECO:0000313" key="2">
    <source>
        <dbReference type="EMBL" id="GMH74337.1"/>
    </source>
</evidence>
<dbReference type="OrthoDB" id="198677at2759"/>
<comment type="caution">
    <text evidence="2">The sequence shown here is derived from an EMBL/GenBank/DDBJ whole genome shotgun (WGS) entry which is preliminary data.</text>
</comment>
<reference evidence="2" key="1">
    <citation type="submission" date="2022-07" db="EMBL/GenBank/DDBJ databases">
        <title>Genome analysis of Parmales, a sister group of diatoms, reveals the evolutionary specialization of diatoms from phago-mixotrophs to photoautotrophs.</title>
        <authorList>
            <person name="Ban H."/>
            <person name="Sato S."/>
            <person name="Yoshikawa S."/>
            <person name="Kazumasa Y."/>
            <person name="Nakamura Y."/>
            <person name="Ichinomiya M."/>
            <person name="Saitoh K."/>
            <person name="Sato N."/>
            <person name="Blanc-Mathieu R."/>
            <person name="Endo H."/>
            <person name="Kuwata A."/>
            <person name="Ogata H."/>
        </authorList>
    </citation>
    <scope>NUCLEOTIDE SEQUENCE</scope>
</reference>
<evidence type="ECO:0000256" key="1">
    <source>
        <dbReference type="SAM" id="MobiDB-lite"/>
    </source>
</evidence>
<accession>A0A9W7AL90</accession>
<dbReference type="Proteomes" id="UP001165082">
    <property type="component" value="Unassembled WGS sequence"/>
</dbReference>